<evidence type="ECO:0000313" key="2">
    <source>
        <dbReference type="Proteomes" id="UP000595437"/>
    </source>
</evidence>
<organism evidence="1 2">
    <name type="scientific">Caligus rogercresseyi</name>
    <name type="common">Sea louse</name>
    <dbReference type="NCBI Taxonomy" id="217165"/>
    <lineage>
        <taxon>Eukaryota</taxon>
        <taxon>Metazoa</taxon>
        <taxon>Ecdysozoa</taxon>
        <taxon>Arthropoda</taxon>
        <taxon>Crustacea</taxon>
        <taxon>Multicrustacea</taxon>
        <taxon>Hexanauplia</taxon>
        <taxon>Copepoda</taxon>
        <taxon>Siphonostomatoida</taxon>
        <taxon>Caligidae</taxon>
        <taxon>Caligus</taxon>
    </lineage>
</organism>
<sequence>MRSNLTYEERAIRAAISNRKAYISLKLTGEEIIESSKLRAIQHQRQLRTQLLLKRFRLSVEDLGITRP</sequence>
<accession>A0A7T8JZ15</accession>
<dbReference type="EMBL" id="CP045898">
    <property type="protein sequence ID" value="QQP40482.1"/>
    <property type="molecule type" value="Genomic_DNA"/>
</dbReference>
<evidence type="ECO:0000313" key="1">
    <source>
        <dbReference type="EMBL" id="QQP40482.1"/>
    </source>
</evidence>
<proteinExistence type="predicted"/>
<keyword evidence="2" id="KW-1185">Reference proteome</keyword>
<dbReference type="AlphaFoldDB" id="A0A7T8JZ15"/>
<dbReference type="Proteomes" id="UP000595437">
    <property type="component" value="Chromosome 9"/>
</dbReference>
<protein>
    <submittedName>
        <fullName evidence="1">Uncharacterized protein</fullName>
    </submittedName>
</protein>
<gene>
    <name evidence="1" type="ORF">FKW44_014537</name>
</gene>
<reference evidence="2" key="1">
    <citation type="submission" date="2021-01" db="EMBL/GenBank/DDBJ databases">
        <title>Caligus Genome Assembly.</title>
        <authorList>
            <person name="Gallardo-Escarate C."/>
        </authorList>
    </citation>
    <scope>NUCLEOTIDE SEQUENCE [LARGE SCALE GENOMIC DNA]</scope>
</reference>
<name>A0A7T8JZ15_CALRO</name>